<dbReference type="EMBL" id="CP074133">
    <property type="protein sequence ID" value="QUX25193.1"/>
    <property type="molecule type" value="Genomic_DNA"/>
</dbReference>
<sequence length="367" mass="39868">MSPPVRRHWGGTVYTPGQVRSEPLGYDREALPAGRSLPEPPDHLLRRAVERCGQVVVAFQSKLGDSLLAFGAVAAVTDALALNGRTVPLRTVGRYGRLYPVTPSAPCPWRSSFRLILGDESGVALAQPTGEDHVLICRPERARCFHDGRHAHPFLPARYYLEVERRVGARLPGEPPFLTPLSRDGGAPAGGGLTVAAVIATSRPDRKDYGAERFAAAARIIGERTGRRVRLLLIPGREERAPRPLEAADGFEVEWAADIPLEELATLFARCDVVLGNDTGLTHLAALSSARAEVVGLYGRHSHSKWRTGLSRHHALATPFSEHMHRRDLCPVRDSLDERDAPRSPLSSIPPATVAETAVLALDRGTP</sequence>
<organism evidence="3 4">
    <name type="scientific">Nocardiopsis changdeensis</name>
    <dbReference type="NCBI Taxonomy" id="2831969"/>
    <lineage>
        <taxon>Bacteria</taxon>
        <taxon>Bacillati</taxon>
        <taxon>Actinomycetota</taxon>
        <taxon>Actinomycetes</taxon>
        <taxon>Streptosporangiales</taxon>
        <taxon>Nocardiopsidaceae</taxon>
        <taxon>Nocardiopsis</taxon>
    </lineage>
</organism>
<dbReference type="PANTHER" id="PTHR30160">
    <property type="entry name" value="TETRAACYLDISACCHARIDE 4'-KINASE-RELATED"/>
    <property type="match status" value="1"/>
</dbReference>
<evidence type="ECO:0000313" key="4">
    <source>
        <dbReference type="Proteomes" id="UP000676079"/>
    </source>
</evidence>
<accession>A0ABX8BXX7</accession>
<dbReference type="Pfam" id="PF01075">
    <property type="entry name" value="Glyco_transf_9"/>
    <property type="match status" value="1"/>
</dbReference>
<proteinExistence type="predicted"/>
<protein>
    <recommendedName>
        <fullName evidence="5">Lipopolysaccharide heptosyltransferase family protein</fullName>
    </recommendedName>
</protein>
<dbReference type="PANTHER" id="PTHR30160:SF1">
    <property type="entry name" value="LIPOPOLYSACCHARIDE 1,2-N-ACETYLGLUCOSAMINETRANSFERASE-RELATED"/>
    <property type="match status" value="1"/>
</dbReference>
<dbReference type="InterPro" id="IPR002201">
    <property type="entry name" value="Glyco_trans_9"/>
</dbReference>
<gene>
    <name evidence="3" type="ORF">KGD84_13560</name>
</gene>
<dbReference type="SUPFAM" id="SSF53756">
    <property type="entry name" value="UDP-Glycosyltransferase/glycogen phosphorylase"/>
    <property type="match status" value="1"/>
</dbReference>
<evidence type="ECO:0000256" key="2">
    <source>
        <dbReference type="ARBA" id="ARBA00022679"/>
    </source>
</evidence>
<dbReference type="InterPro" id="IPR051199">
    <property type="entry name" value="LPS_LOS_Heptosyltrfase"/>
</dbReference>
<dbReference type="Proteomes" id="UP000676079">
    <property type="component" value="Chromosome"/>
</dbReference>
<dbReference type="Gene3D" id="3.40.50.2000">
    <property type="entry name" value="Glycogen Phosphorylase B"/>
    <property type="match status" value="1"/>
</dbReference>
<reference evidence="3 4" key="1">
    <citation type="submission" date="2021-05" db="EMBL/GenBank/DDBJ databases">
        <title>Direct Submission.</title>
        <authorList>
            <person name="Li K."/>
            <person name="Gao J."/>
        </authorList>
    </citation>
    <scope>NUCLEOTIDE SEQUENCE [LARGE SCALE GENOMIC DNA]</scope>
    <source>
        <strain evidence="3 4">Mg02</strain>
    </source>
</reference>
<evidence type="ECO:0000256" key="1">
    <source>
        <dbReference type="ARBA" id="ARBA00022676"/>
    </source>
</evidence>
<evidence type="ECO:0000313" key="3">
    <source>
        <dbReference type="EMBL" id="QUX25193.1"/>
    </source>
</evidence>
<keyword evidence="2" id="KW-0808">Transferase</keyword>
<evidence type="ECO:0008006" key="5">
    <source>
        <dbReference type="Google" id="ProtNLM"/>
    </source>
</evidence>
<name>A0ABX8BXX7_9ACTN</name>
<keyword evidence="4" id="KW-1185">Reference proteome</keyword>
<keyword evidence="1" id="KW-0328">Glycosyltransferase</keyword>